<keyword evidence="3" id="KW-1185">Reference proteome</keyword>
<keyword evidence="1" id="KW-0812">Transmembrane</keyword>
<accession>A0A0A0BY72</accession>
<evidence type="ECO:0008006" key="4">
    <source>
        <dbReference type="Google" id="ProtNLM"/>
    </source>
</evidence>
<evidence type="ECO:0000256" key="1">
    <source>
        <dbReference type="SAM" id="Phobius"/>
    </source>
</evidence>
<proteinExistence type="predicted"/>
<gene>
    <name evidence="2" type="ORF">N869_00920</name>
</gene>
<keyword evidence="1" id="KW-1133">Transmembrane helix</keyword>
<name>A0A0A0BY72_9CELL</name>
<feature type="transmembrane region" description="Helical" evidence="1">
    <location>
        <begin position="21"/>
        <end position="41"/>
    </location>
</feature>
<dbReference type="Proteomes" id="UP000054314">
    <property type="component" value="Unassembled WGS sequence"/>
</dbReference>
<reference evidence="2 3" key="1">
    <citation type="submission" date="2013-08" db="EMBL/GenBank/DDBJ databases">
        <title>Genome sequencing of Cellulomonas bogoriensis 69B4.</title>
        <authorList>
            <person name="Chen F."/>
            <person name="Li Y."/>
            <person name="Wang G."/>
        </authorList>
    </citation>
    <scope>NUCLEOTIDE SEQUENCE [LARGE SCALE GENOMIC DNA]</scope>
    <source>
        <strain evidence="2 3">69B4</strain>
    </source>
</reference>
<comment type="caution">
    <text evidence="2">The sequence shown here is derived from an EMBL/GenBank/DDBJ whole genome shotgun (WGS) entry which is preliminary data.</text>
</comment>
<evidence type="ECO:0000313" key="3">
    <source>
        <dbReference type="Proteomes" id="UP000054314"/>
    </source>
</evidence>
<keyword evidence="1" id="KW-0472">Membrane</keyword>
<organism evidence="2 3">
    <name type="scientific">Cellulomonas bogoriensis 69B4 = DSM 16987</name>
    <dbReference type="NCBI Taxonomy" id="1386082"/>
    <lineage>
        <taxon>Bacteria</taxon>
        <taxon>Bacillati</taxon>
        <taxon>Actinomycetota</taxon>
        <taxon>Actinomycetes</taxon>
        <taxon>Micrococcales</taxon>
        <taxon>Cellulomonadaceae</taxon>
        <taxon>Cellulomonas</taxon>
    </lineage>
</organism>
<dbReference type="AlphaFoldDB" id="A0A0A0BY72"/>
<sequence length="60" mass="6347">MVEVVPPLRFVLGTTFWAWDLPAYAVGAAVGALLLTAVTPAPWASHRPQRPGPVSPTPGR</sequence>
<dbReference type="EMBL" id="AXCZ01000083">
    <property type="protein sequence ID" value="KGM12915.1"/>
    <property type="molecule type" value="Genomic_DNA"/>
</dbReference>
<protein>
    <recommendedName>
        <fullName evidence="4">MFS transporter</fullName>
    </recommendedName>
</protein>
<evidence type="ECO:0000313" key="2">
    <source>
        <dbReference type="EMBL" id="KGM12915.1"/>
    </source>
</evidence>